<name>A0A427AUG9_ENSVE</name>
<dbReference type="EMBL" id="AMZH03001294">
    <property type="protein sequence ID" value="RRT79855.1"/>
    <property type="molecule type" value="Genomic_DNA"/>
</dbReference>
<dbReference type="Gene3D" id="3.80.10.10">
    <property type="entry name" value="Ribonuclease Inhibitor"/>
    <property type="match status" value="1"/>
</dbReference>
<sequence>MVRFVVVMTESAAFSYHRWLWCFCLGILAQRLLSPPPSLVSLFRERSGDSNAGNEKVSPELHVPELGALGYQRDALEKRKQVEICMSVAMKCRLPVALLQMLVWFLLNNISYGTSSDIQCLELIKNSLKDPENILNYSWNFDNKSEGAICRFAGVECWHPDENKVLNLQLSNMGLQGEFPSGLENCTSLTGLDLSSNSLSGPIPADISIKIPYVTRLDLSFNGFSGGIPVNLSEVTYLNSLKLQHNKLTGQIPGQLIRLARLTDFDVSDNQLSGPIPSFPTKFPQSSFSNNLNLCGDILNVRCTGTSKKSNTGVIIGSAVGGVVITIIVVAVVLYFCMHKMPVKKKDTVVEENKWAKSIKGVKHAKAS</sequence>
<dbReference type="PANTHER" id="PTHR48010:SF55">
    <property type="entry name" value="OS01G0607900 PROTEIN"/>
    <property type="match status" value="1"/>
</dbReference>
<reference evidence="8 9" key="1">
    <citation type="journal article" date="2014" name="Agronomy (Basel)">
        <title>A Draft Genome Sequence for Ensete ventricosum, the Drought-Tolerant Tree Against Hunger.</title>
        <authorList>
            <person name="Harrison J."/>
            <person name="Moore K.A."/>
            <person name="Paszkiewicz K."/>
            <person name="Jones T."/>
            <person name="Grant M."/>
            <person name="Ambacheew D."/>
            <person name="Muzemil S."/>
            <person name="Studholme D.J."/>
        </authorList>
    </citation>
    <scope>NUCLEOTIDE SEQUENCE [LARGE SCALE GENOMIC DNA]</scope>
</reference>
<dbReference type="FunFam" id="3.80.10.10:FF:000400">
    <property type="entry name" value="Nuclear pore complex protein NUP107"/>
    <property type="match status" value="1"/>
</dbReference>
<evidence type="ECO:0000256" key="1">
    <source>
        <dbReference type="ARBA" id="ARBA00004370"/>
    </source>
</evidence>
<feature type="transmembrane region" description="Helical" evidence="6">
    <location>
        <begin position="314"/>
        <end position="337"/>
    </location>
</feature>
<dbReference type="InterPro" id="IPR001611">
    <property type="entry name" value="Leu-rich_rpt"/>
</dbReference>
<dbReference type="PANTHER" id="PTHR48010">
    <property type="entry name" value="OS05G0588300 PROTEIN"/>
    <property type="match status" value="1"/>
</dbReference>
<dbReference type="GO" id="GO:0016020">
    <property type="term" value="C:membrane"/>
    <property type="evidence" value="ECO:0007669"/>
    <property type="project" value="UniProtKB-SubCell"/>
</dbReference>
<accession>A0A427AUG9</accession>
<dbReference type="InterPro" id="IPR050994">
    <property type="entry name" value="At_inactive_RLKs"/>
</dbReference>
<keyword evidence="3" id="KW-0732">Signal</keyword>
<dbReference type="AlphaFoldDB" id="A0A427AUG9"/>
<dbReference type="Proteomes" id="UP000287651">
    <property type="component" value="Unassembled WGS sequence"/>
</dbReference>
<evidence type="ECO:0000313" key="9">
    <source>
        <dbReference type="Proteomes" id="UP000287651"/>
    </source>
</evidence>
<dbReference type="InterPro" id="IPR032675">
    <property type="entry name" value="LRR_dom_sf"/>
</dbReference>
<protein>
    <recommendedName>
        <fullName evidence="7">Leucine-rich repeat-containing N-terminal plant-type domain-containing protein</fullName>
    </recommendedName>
</protein>
<dbReference type="SUPFAM" id="SSF52058">
    <property type="entry name" value="L domain-like"/>
    <property type="match status" value="1"/>
</dbReference>
<keyword evidence="6" id="KW-0812">Transmembrane</keyword>
<gene>
    <name evidence="8" type="ORF">B296_00023943</name>
</gene>
<keyword evidence="6" id="KW-1133">Transmembrane helix</keyword>
<evidence type="ECO:0000256" key="4">
    <source>
        <dbReference type="ARBA" id="ARBA00022737"/>
    </source>
</evidence>
<comment type="subcellular location">
    <subcellularLocation>
        <location evidence="1">Membrane</location>
    </subcellularLocation>
</comment>
<feature type="domain" description="Leucine-rich repeat-containing N-terminal plant-type" evidence="7">
    <location>
        <begin position="115"/>
        <end position="158"/>
    </location>
</feature>
<evidence type="ECO:0000256" key="3">
    <source>
        <dbReference type="ARBA" id="ARBA00022729"/>
    </source>
</evidence>
<evidence type="ECO:0000313" key="8">
    <source>
        <dbReference type="EMBL" id="RRT79855.1"/>
    </source>
</evidence>
<evidence type="ECO:0000259" key="7">
    <source>
        <dbReference type="Pfam" id="PF08263"/>
    </source>
</evidence>
<dbReference type="Pfam" id="PF08263">
    <property type="entry name" value="LRRNT_2"/>
    <property type="match status" value="1"/>
</dbReference>
<evidence type="ECO:0000256" key="6">
    <source>
        <dbReference type="SAM" id="Phobius"/>
    </source>
</evidence>
<keyword evidence="4" id="KW-0677">Repeat</keyword>
<dbReference type="InterPro" id="IPR013210">
    <property type="entry name" value="LRR_N_plant-typ"/>
</dbReference>
<keyword evidence="2" id="KW-0433">Leucine-rich repeat</keyword>
<evidence type="ECO:0000256" key="2">
    <source>
        <dbReference type="ARBA" id="ARBA00022614"/>
    </source>
</evidence>
<evidence type="ECO:0000256" key="5">
    <source>
        <dbReference type="ARBA" id="ARBA00023136"/>
    </source>
</evidence>
<organism evidence="8 9">
    <name type="scientific">Ensete ventricosum</name>
    <name type="common">Abyssinian banana</name>
    <name type="synonym">Musa ensete</name>
    <dbReference type="NCBI Taxonomy" id="4639"/>
    <lineage>
        <taxon>Eukaryota</taxon>
        <taxon>Viridiplantae</taxon>
        <taxon>Streptophyta</taxon>
        <taxon>Embryophyta</taxon>
        <taxon>Tracheophyta</taxon>
        <taxon>Spermatophyta</taxon>
        <taxon>Magnoliopsida</taxon>
        <taxon>Liliopsida</taxon>
        <taxon>Zingiberales</taxon>
        <taxon>Musaceae</taxon>
        <taxon>Ensete</taxon>
    </lineage>
</organism>
<comment type="caution">
    <text evidence="8">The sequence shown here is derived from an EMBL/GenBank/DDBJ whole genome shotgun (WGS) entry which is preliminary data.</text>
</comment>
<keyword evidence="5 6" id="KW-0472">Membrane</keyword>
<dbReference type="Pfam" id="PF00560">
    <property type="entry name" value="LRR_1"/>
    <property type="match status" value="3"/>
</dbReference>
<proteinExistence type="predicted"/>